<dbReference type="InterPro" id="IPR012318">
    <property type="entry name" value="HTH_CRP"/>
</dbReference>
<keyword evidence="1" id="KW-0805">Transcription regulation</keyword>
<dbReference type="InterPro" id="IPR014710">
    <property type="entry name" value="RmlC-like_jellyroll"/>
</dbReference>
<dbReference type="PROSITE" id="PS50042">
    <property type="entry name" value="CNMP_BINDING_3"/>
    <property type="match status" value="1"/>
</dbReference>
<dbReference type="InterPro" id="IPR018490">
    <property type="entry name" value="cNMP-bd_dom_sf"/>
</dbReference>
<keyword evidence="7" id="KW-1185">Reference proteome</keyword>
<evidence type="ECO:0000256" key="1">
    <source>
        <dbReference type="ARBA" id="ARBA00023015"/>
    </source>
</evidence>
<name>M2U5G9_9SPHN</name>
<dbReference type="EMBL" id="AMRV01000003">
    <property type="protein sequence ID" value="EMD83267.1"/>
    <property type="molecule type" value="Genomic_DNA"/>
</dbReference>
<keyword evidence="3" id="KW-0804">Transcription</keyword>
<evidence type="ECO:0000256" key="3">
    <source>
        <dbReference type="ARBA" id="ARBA00023163"/>
    </source>
</evidence>
<dbReference type="AlphaFoldDB" id="M2U5G9"/>
<keyword evidence="2" id="KW-0238">DNA-binding</keyword>
<dbReference type="InterPro" id="IPR000595">
    <property type="entry name" value="cNMP-bd_dom"/>
</dbReference>
<reference evidence="6 7" key="1">
    <citation type="journal article" date="2013" name="Genome Announc.">
        <title>Draft Genome Sequence of Strain JLT2015T, Belonging to the Family Sphingomonadaceae of the Alphaproteobacteria.</title>
        <authorList>
            <person name="Tang K."/>
            <person name="Liu K."/>
            <person name="Li S."/>
            <person name="Jiao N."/>
        </authorList>
    </citation>
    <scope>NUCLEOTIDE SEQUENCE [LARGE SCALE GENOMIC DNA]</scope>
    <source>
        <strain evidence="6 7">JLT2015</strain>
    </source>
</reference>
<accession>M2U5G9</accession>
<sequence>MSARVHRPGANILLEGQPSDTIHLIVSGGMARYKTTMEGGRTIVWLGLPREFANLGLLWFDKVNYGMFALGQTRSLCLSASKLHHVLKEQPDIAVAFGWLISAENMMLGERVQSLARLSARERLLLFLCETGYRSHALEEETTRGLGDSFEIGVTQAQLADLLGLTPVHVNRTIQTLISEGMVARQQKKWRLLNPAAAWREANFSPNYLHPYKRTAEPQDAAASGRF</sequence>
<dbReference type="GO" id="GO:0003677">
    <property type="term" value="F:DNA binding"/>
    <property type="evidence" value="ECO:0007669"/>
    <property type="project" value="UniProtKB-KW"/>
</dbReference>
<dbReference type="SUPFAM" id="SSF51206">
    <property type="entry name" value="cAMP-binding domain-like"/>
    <property type="match status" value="1"/>
</dbReference>
<dbReference type="CDD" id="cd00038">
    <property type="entry name" value="CAP_ED"/>
    <property type="match status" value="1"/>
</dbReference>
<dbReference type="SMART" id="SM00419">
    <property type="entry name" value="HTH_CRP"/>
    <property type="match status" value="1"/>
</dbReference>
<protein>
    <submittedName>
        <fullName evidence="6">cAMP-binding protein</fullName>
    </submittedName>
</protein>
<proteinExistence type="predicted"/>
<dbReference type="GO" id="GO:0006355">
    <property type="term" value="P:regulation of DNA-templated transcription"/>
    <property type="evidence" value="ECO:0007669"/>
    <property type="project" value="InterPro"/>
</dbReference>
<dbReference type="PATRIC" id="fig|1234595.3.peg.1170"/>
<evidence type="ECO:0000313" key="6">
    <source>
        <dbReference type="EMBL" id="EMD83267.1"/>
    </source>
</evidence>
<evidence type="ECO:0000313" key="7">
    <source>
        <dbReference type="Proteomes" id="UP000011717"/>
    </source>
</evidence>
<evidence type="ECO:0000259" key="5">
    <source>
        <dbReference type="PROSITE" id="PS51063"/>
    </source>
</evidence>
<dbReference type="Pfam" id="PF13545">
    <property type="entry name" value="HTH_Crp_2"/>
    <property type="match status" value="1"/>
</dbReference>
<dbReference type="Proteomes" id="UP000011717">
    <property type="component" value="Unassembled WGS sequence"/>
</dbReference>
<evidence type="ECO:0000259" key="4">
    <source>
        <dbReference type="PROSITE" id="PS50042"/>
    </source>
</evidence>
<dbReference type="InterPro" id="IPR036390">
    <property type="entry name" value="WH_DNA-bd_sf"/>
</dbReference>
<organism evidence="6 7">
    <name type="scientific">Pacificimonas flava</name>
    <dbReference type="NCBI Taxonomy" id="1234595"/>
    <lineage>
        <taxon>Bacteria</taxon>
        <taxon>Pseudomonadati</taxon>
        <taxon>Pseudomonadota</taxon>
        <taxon>Alphaproteobacteria</taxon>
        <taxon>Sphingomonadales</taxon>
        <taxon>Sphingosinicellaceae</taxon>
        <taxon>Pacificimonas</taxon>
    </lineage>
</organism>
<comment type="caution">
    <text evidence="6">The sequence shown here is derived from an EMBL/GenBank/DDBJ whole genome shotgun (WGS) entry which is preliminary data.</text>
</comment>
<dbReference type="Gene3D" id="2.60.120.10">
    <property type="entry name" value="Jelly Rolls"/>
    <property type="match status" value="1"/>
</dbReference>
<feature type="domain" description="Cyclic nucleotide-binding" evidence="4">
    <location>
        <begin position="1"/>
        <end position="62"/>
    </location>
</feature>
<gene>
    <name evidence="6" type="ORF">C725_1168</name>
</gene>
<evidence type="ECO:0000256" key="2">
    <source>
        <dbReference type="ARBA" id="ARBA00023125"/>
    </source>
</evidence>
<dbReference type="PROSITE" id="PS51063">
    <property type="entry name" value="HTH_CRP_2"/>
    <property type="match status" value="1"/>
</dbReference>
<dbReference type="SUPFAM" id="SSF46785">
    <property type="entry name" value="Winged helix' DNA-binding domain"/>
    <property type="match status" value="1"/>
</dbReference>
<feature type="domain" description="HTH crp-type" evidence="5">
    <location>
        <begin position="118"/>
        <end position="196"/>
    </location>
</feature>